<dbReference type="Pfam" id="PF00536">
    <property type="entry name" value="SAM_1"/>
    <property type="match status" value="1"/>
</dbReference>
<dbReference type="PANTHER" id="PTHR24157:SF3">
    <property type="entry name" value="ANKYRIN REPEAT, SAM AND BASIC LEUCINE ZIPPER DOMAIN-CONTAINING PROTEIN 1"/>
    <property type="match status" value="1"/>
</dbReference>
<organism evidence="3">
    <name type="scientific">Culex tarsalis</name>
    <name type="common">Encephalitis mosquito</name>
    <dbReference type="NCBI Taxonomy" id="7177"/>
    <lineage>
        <taxon>Eukaryota</taxon>
        <taxon>Metazoa</taxon>
        <taxon>Ecdysozoa</taxon>
        <taxon>Arthropoda</taxon>
        <taxon>Hexapoda</taxon>
        <taxon>Insecta</taxon>
        <taxon>Pterygota</taxon>
        <taxon>Neoptera</taxon>
        <taxon>Endopterygota</taxon>
        <taxon>Diptera</taxon>
        <taxon>Nematocera</taxon>
        <taxon>Culicoidea</taxon>
        <taxon>Culicidae</taxon>
        <taxon>Culicinae</taxon>
        <taxon>Culicini</taxon>
        <taxon>Culex</taxon>
        <taxon>Culex</taxon>
    </lineage>
</organism>
<dbReference type="SUPFAM" id="SSF48403">
    <property type="entry name" value="Ankyrin repeat"/>
    <property type="match status" value="1"/>
</dbReference>
<dbReference type="AlphaFoldDB" id="A0A1Q3F3M7"/>
<dbReference type="CDD" id="cd09487">
    <property type="entry name" value="SAM_superfamily"/>
    <property type="match status" value="1"/>
</dbReference>
<dbReference type="Pfam" id="PF12796">
    <property type="entry name" value="Ank_2"/>
    <property type="match status" value="1"/>
</dbReference>
<name>A0A1Q3F3M7_CULTA</name>
<dbReference type="InterPro" id="IPR001660">
    <property type="entry name" value="SAM"/>
</dbReference>
<reference evidence="3" key="1">
    <citation type="submission" date="2017-01" db="EMBL/GenBank/DDBJ databases">
        <title>A deep insight into the sialotranscriptome of adult male and female Cluex tarsalis mosquitoes.</title>
        <authorList>
            <person name="Ribeiro J.M."/>
            <person name="Moreira F."/>
            <person name="Bernard K.A."/>
            <person name="Calvo E."/>
        </authorList>
    </citation>
    <scope>NUCLEOTIDE SEQUENCE</scope>
    <source>
        <strain evidence="3">Kern County</strain>
        <tissue evidence="3">Salivary glands</tissue>
    </source>
</reference>
<dbReference type="PROSITE" id="PS50088">
    <property type="entry name" value="ANK_REPEAT"/>
    <property type="match status" value="2"/>
</dbReference>
<dbReference type="GO" id="GO:0000502">
    <property type="term" value="C:proteasome complex"/>
    <property type="evidence" value="ECO:0007669"/>
    <property type="project" value="UniProtKB-KW"/>
</dbReference>
<feature type="domain" description="SAM" evidence="2">
    <location>
        <begin position="277"/>
        <end position="323"/>
    </location>
</feature>
<dbReference type="EMBL" id="GFDL01012880">
    <property type="protein sequence ID" value="JAV22165.1"/>
    <property type="molecule type" value="Transcribed_RNA"/>
</dbReference>
<dbReference type="GO" id="GO:0071546">
    <property type="term" value="C:pi-body"/>
    <property type="evidence" value="ECO:0007669"/>
    <property type="project" value="TreeGrafter"/>
</dbReference>
<accession>A0A1Q3F3M7</accession>
<keyword evidence="3" id="KW-0647">Proteasome</keyword>
<dbReference type="SMART" id="SM00248">
    <property type="entry name" value="ANK"/>
    <property type="match status" value="5"/>
</dbReference>
<feature type="repeat" description="ANK" evidence="1">
    <location>
        <begin position="147"/>
        <end position="179"/>
    </location>
</feature>
<keyword evidence="1" id="KW-0040">ANK repeat</keyword>
<sequence>MFRPAGFSDTESDWEDDFCFAPKRSERKSEPNHWLAQQDREDHHDALYRAILEGNLSEVQRLLDLDRTLELACLRNGWPALLVASSEARPEIVSHLLEVRRIDVNETWDLKTALMTACDSTAEEERVLETVKKLLEFGAIINCKDRQGQTPLMFAAARGLAEVVRLLIDQASLEATDNEGLTALFHGVNSKNAEIVELLLKAGSATDIINRRGFTPKQEAEFKGYAEIVALFPADKEHFNIPLKYMSYACYQDIAQGDSEMDRPGYYPEIGLLLFGMYSEQHLALFAKENIDLMRFLTLDDEQLKELGFALPFERKKILYGLLKFHRRAWSKRSMCKFGKERQLDSYDLLEVACSHLKQITVMQASLIFVAKMMPPPEIKAKLAPQIRDCLRKAEELRQVVDTFSKEIDRIHALTAPQPVMHIDGNRAEQFKGRWLEKVVKFSLLSGVVSFMVYRRFKH</sequence>
<dbReference type="Gene3D" id="1.10.150.50">
    <property type="entry name" value="Transcription Factor, Ets-1"/>
    <property type="match status" value="1"/>
</dbReference>
<dbReference type="InterPro" id="IPR036770">
    <property type="entry name" value="Ankyrin_rpt-contain_sf"/>
</dbReference>
<dbReference type="PANTHER" id="PTHR24157">
    <property type="entry name" value="ANKYRIN REPEAT, SAM AND BASIC LEUCINE ZIPPER DOMAIN-CONTAINING PROTEIN 1"/>
    <property type="match status" value="1"/>
</dbReference>
<feature type="repeat" description="ANK" evidence="1">
    <location>
        <begin position="179"/>
        <end position="211"/>
    </location>
</feature>
<dbReference type="InterPro" id="IPR002110">
    <property type="entry name" value="Ankyrin_rpt"/>
</dbReference>
<evidence type="ECO:0000259" key="2">
    <source>
        <dbReference type="Pfam" id="PF00536"/>
    </source>
</evidence>
<dbReference type="PROSITE" id="PS50297">
    <property type="entry name" value="ANK_REP_REGION"/>
    <property type="match status" value="1"/>
</dbReference>
<dbReference type="InterPro" id="IPR013761">
    <property type="entry name" value="SAM/pointed_sf"/>
</dbReference>
<evidence type="ECO:0000313" key="3">
    <source>
        <dbReference type="EMBL" id="JAV22165.1"/>
    </source>
</evidence>
<dbReference type="SUPFAM" id="SSF47769">
    <property type="entry name" value="SAM/Pointed domain"/>
    <property type="match status" value="1"/>
</dbReference>
<proteinExistence type="predicted"/>
<dbReference type="Gene3D" id="1.25.40.20">
    <property type="entry name" value="Ankyrin repeat-containing domain"/>
    <property type="match status" value="1"/>
</dbReference>
<protein>
    <submittedName>
        <fullName evidence="3">Putative 26s proteasome regulatory complex subunit psmd10</fullName>
    </submittedName>
</protein>
<evidence type="ECO:0000256" key="1">
    <source>
        <dbReference type="PROSITE-ProRule" id="PRU00023"/>
    </source>
</evidence>